<dbReference type="PANTHER" id="PTHR10300:SF14">
    <property type="entry name" value="PROTEIN SARAH"/>
    <property type="match status" value="1"/>
</dbReference>
<sequence length="296" mass="31940">MTANVPNREATNSLVILFDNFSDDACDAVREKLEKYGPLWHFAQLRSFSRCLAVFARTADCQAAMRGLNLTRLPPSGNTIRMYYSMHTSTAQTRDSFLSVPNQDKLWLISPPGSPPIDWRQTREDPPNAVHLDRRLHAALQELSLGHFVLNPADISDYDSADEDEPAGRGQSGDKSGMDVFTTGTSARSNDVWQRTTIPTGGIDLSDSESDTNSDGNGGGIMSSRAIKGGGPGAARSKPKNASGTATPTIVIQNYDHISDCSHNPMSGTPHPSVAERSPTPNSLANAYVPTARPPM</sequence>
<dbReference type="GO" id="GO:0005634">
    <property type="term" value="C:nucleus"/>
    <property type="evidence" value="ECO:0007669"/>
    <property type="project" value="TreeGrafter"/>
</dbReference>
<accession>A0A9W8HL59</accession>
<dbReference type="OrthoDB" id="17212at2759"/>
<feature type="compositionally biased region" description="Polar residues" evidence="2">
    <location>
        <begin position="240"/>
        <end position="252"/>
    </location>
</feature>
<evidence type="ECO:0000256" key="2">
    <source>
        <dbReference type="SAM" id="MobiDB-lite"/>
    </source>
</evidence>
<protein>
    <recommendedName>
        <fullName evidence="5">Calcipressin</fullName>
    </recommendedName>
</protein>
<dbReference type="InterPro" id="IPR006931">
    <property type="entry name" value="Calcipressin"/>
</dbReference>
<keyword evidence="4" id="KW-1185">Reference proteome</keyword>
<organism evidence="3 4">
    <name type="scientific">Coemansia interrupta</name>
    <dbReference type="NCBI Taxonomy" id="1126814"/>
    <lineage>
        <taxon>Eukaryota</taxon>
        <taxon>Fungi</taxon>
        <taxon>Fungi incertae sedis</taxon>
        <taxon>Zoopagomycota</taxon>
        <taxon>Kickxellomycotina</taxon>
        <taxon>Kickxellomycetes</taxon>
        <taxon>Kickxellales</taxon>
        <taxon>Kickxellaceae</taxon>
        <taxon>Coemansia</taxon>
    </lineage>
</organism>
<evidence type="ECO:0000256" key="1">
    <source>
        <dbReference type="ARBA" id="ARBA00008209"/>
    </source>
</evidence>
<evidence type="ECO:0000313" key="4">
    <source>
        <dbReference type="Proteomes" id="UP001140172"/>
    </source>
</evidence>
<evidence type="ECO:0008006" key="5">
    <source>
        <dbReference type="Google" id="ProtNLM"/>
    </source>
</evidence>
<dbReference type="InterPro" id="IPR012677">
    <property type="entry name" value="Nucleotide-bd_a/b_plait_sf"/>
</dbReference>
<dbReference type="Proteomes" id="UP001140172">
    <property type="component" value="Unassembled WGS sequence"/>
</dbReference>
<proteinExistence type="inferred from homology"/>
<comment type="caution">
    <text evidence="3">The sequence shown here is derived from an EMBL/GenBank/DDBJ whole genome shotgun (WGS) entry which is preliminary data.</text>
</comment>
<dbReference type="SUPFAM" id="SSF54928">
    <property type="entry name" value="RNA-binding domain, RBD"/>
    <property type="match status" value="1"/>
</dbReference>
<dbReference type="InterPro" id="IPR035979">
    <property type="entry name" value="RBD_domain_sf"/>
</dbReference>
<evidence type="ECO:0000313" key="3">
    <source>
        <dbReference type="EMBL" id="KAJ2787418.1"/>
    </source>
</evidence>
<dbReference type="EMBL" id="JANBUM010000023">
    <property type="protein sequence ID" value="KAJ2787418.1"/>
    <property type="molecule type" value="Genomic_DNA"/>
</dbReference>
<feature type="compositionally biased region" description="Polar residues" evidence="2">
    <location>
        <begin position="182"/>
        <end position="199"/>
    </location>
</feature>
<name>A0A9W8HL59_9FUNG</name>
<reference evidence="3" key="1">
    <citation type="submission" date="2022-07" db="EMBL/GenBank/DDBJ databases">
        <title>Phylogenomic reconstructions and comparative analyses of Kickxellomycotina fungi.</title>
        <authorList>
            <person name="Reynolds N.K."/>
            <person name="Stajich J.E."/>
            <person name="Barry K."/>
            <person name="Grigoriev I.V."/>
            <person name="Crous P."/>
            <person name="Smith M.E."/>
        </authorList>
    </citation>
    <scope>NUCLEOTIDE SEQUENCE</scope>
    <source>
        <strain evidence="3">BCRC 34489</strain>
    </source>
</reference>
<dbReference type="GO" id="GO:0019722">
    <property type="term" value="P:calcium-mediated signaling"/>
    <property type="evidence" value="ECO:0007669"/>
    <property type="project" value="InterPro"/>
</dbReference>
<dbReference type="GO" id="GO:0008597">
    <property type="term" value="F:calcium-dependent protein serine/threonine phosphatase regulator activity"/>
    <property type="evidence" value="ECO:0007669"/>
    <property type="project" value="TreeGrafter"/>
</dbReference>
<dbReference type="GO" id="GO:0005737">
    <property type="term" value="C:cytoplasm"/>
    <property type="evidence" value="ECO:0007669"/>
    <property type="project" value="TreeGrafter"/>
</dbReference>
<dbReference type="Pfam" id="PF04847">
    <property type="entry name" value="Calcipressin"/>
    <property type="match status" value="1"/>
</dbReference>
<gene>
    <name evidence="3" type="ORF">GGI15_000720</name>
</gene>
<dbReference type="PANTHER" id="PTHR10300">
    <property type="entry name" value="CALCIPRESSIN"/>
    <property type="match status" value="1"/>
</dbReference>
<feature type="compositionally biased region" description="Acidic residues" evidence="2">
    <location>
        <begin position="156"/>
        <end position="165"/>
    </location>
</feature>
<dbReference type="GO" id="GO:0003676">
    <property type="term" value="F:nucleic acid binding"/>
    <property type="evidence" value="ECO:0007669"/>
    <property type="project" value="InterPro"/>
</dbReference>
<dbReference type="Gene3D" id="3.30.70.330">
    <property type="match status" value="1"/>
</dbReference>
<comment type="similarity">
    <text evidence="1">Belongs to the RCAN family.</text>
</comment>
<feature type="region of interest" description="Disordered" evidence="2">
    <location>
        <begin position="156"/>
        <end position="296"/>
    </location>
</feature>
<dbReference type="AlphaFoldDB" id="A0A9W8HL59"/>